<dbReference type="GeneID" id="93089881"/>
<keyword evidence="3" id="KW-0648">Protein biosynthesis</keyword>
<dbReference type="InterPro" id="IPR001455">
    <property type="entry name" value="TusA-like"/>
</dbReference>
<keyword evidence="3" id="KW-0396">Initiation factor</keyword>
<comment type="similarity">
    <text evidence="1">Belongs to the sulfur carrier protein TusA family.</text>
</comment>
<dbReference type="SUPFAM" id="SSF75169">
    <property type="entry name" value="DsrEFH-like"/>
    <property type="match status" value="1"/>
</dbReference>
<gene>
    <name evidence="3" type="ORF">NCTC12475_01226</name>
</gene>
<sequence length="197" mass="22050">MQIDCRNMECPKPVIETKNALEKMQIGESLSILVNDTTPLNNIKKFLSNFGMNPSVKNFEKYDEICVIKTKDITEINDNEYNCEMPSSRSKLVYFKDDKIGPMPIGETVLTTFLTSLLNSPVKPKYIICVNNSVLMTANRDHYGYKPLKDLEDAGVKIISCGTCLKALNLVDNLSIGELGNAYQIAVLLMENDVISL</sequence>
<organism evidence="3 4">
    <name type="scientific">Campylobacter sputorum subsp. sputorum</name>
    <dbReference type="NCBI Taxonomy" id="32024"/>
    <lineage>
        <taxon>Bacteria</taxon>
        <taxon>Pseudomonadati</taxon>
        <taxon>Campylobacterota</taxon>
        <taxon>Epsilonproteobacteria</taxon>
        <taxon>Campylobacterales</taxon>
        <taxon>Campylobacteraceae</taxon>
        <taxon>Campylobacter</taxon>
    </lineage>
</organism>
<dbReference type="EMBL" id="UFVD01000001">
    <property type="protein sequence ID" value="SUX11012.1"/>
    <property type="molecule type" value="Genomic_DNA"/>
</dbReference>
<accession>A0A381DJY4</accession>
<dbReference type="InterPro" id="IPR036868">
    <property type="entry name" value="TusA-like_sf"/>
</dbReference>
<dbReference type="Gene3D" id="3.30.110.40">
    <property type="entry name" value="TusA-like domain"/>
    <property type="match status" value="1"/>
</dbReference>
<evidence type="ECO:0000259" key="2">
    <source>
        <dbReference type="Pfam" id="PF01206"/>
    </source>
</evidence>
<dbReference type="Pfam" id="PF01206">
    <property type="entry name" value="TusA"/>
    <property type="match status" value="1"/>
</dbReference>
<dbReference type="InterPro" id="IPR019870">
    <property type="entry name" value="Se_metab_YedF"/>
</dbReference>
<dbReference type="AlphaFoldDB" id="A0A381DJY4"/>
<feature type="domain" description="UPF0033" evidence="2">
    <location>
        <begin position="2"/>
        <end position="62"/>
    </location>
</feature>
<dbReference type="Proteomes" id="UP000254920">
    <property type="component" value="Unassembled WGS sequence"/>
</dbReference>
<reference evidence="3 4" key="1">
    <citation type="submission" date="2018-06" db="EMBL/GenBank/DDBJ databases">
        <authorList>
            <consortium name="Pathogen Informatics"/>
            <person name="Doyle S."/>
        </authorList>
    </citation>
    <scope>NUCLEOTIDE SEQUENCE [LARGE SCALE GENOMIC DNA]</scope>
    <source>
        <strain evidence="3 4">NCTC12475</strain>
    </source>
</reference>
<dbReference type="PANTHER" id="PTHR33279:SF6">
    <property type="entry name" value="SULFUR CARRIER PROTEIN YEDF-RELATED"/>
    <property type="match status" value="1"/>
</dbReference>
<evidence type="ECO:0000313" key="4">
    <source>
        <dbReference type="Proteomes" id="UP000254920"/>
    </source>
</evidence>
<dbReference type="RefSeq" id="WP_089181792.1">
    <property type="nucleotide sequence ID" value="NZ_CP043427.1"/>
</dbReference>
<evidence type="ECO:0000256" key="1">
    <source>
        <dbReference type="ARBA" id="ARBA00008984"/>
    </source>
</evidence>
<dbReference type="NCBIfam" id="TIGR03527">
    <property type="entry name" value="selenium_YedF"/>
    <property type="match status" value="1"/>
</dbReference>
<dbReference type="STRING" id="32024.GCA_000788295_01330"/>
<name>A0A381DJY4_9BACT</name>
<evidence type="ECO:0000313" key="3">
    <source>
        <dbReference type="EMBL" id="SUX11012.1"/>
    </source>
</evidence>
<dbReference type="GO" id="GO:0003743">
    <property type="term" value="F:translation initiation factor activity"/>
    <property type="evidence" value="ECO:0007669"/>
    <property type="project" value="UniProtKB-KW"/>
</dbReference>
<protein>
    <submittedName>
        <fullName evidence="3">Translation initiation factor IF-3</fullName>
    </submittedName>
</protein>
<keyword evidence="4" id="KW-1185">Reference proteome</keyword>
<dbReference type="SUPFAM" id="SSF64307">
    <property type="entry name" value="SirA-like"/>
    <property type="match status" value="1"/>
</dbReference>
<proteinExistence type="inferred from homology"/>
<dbReference type="InterPro" id="IPR027396">
    <property type="entry name" value="DsrEFH-like"/>
</dbReference>
<dbReference type="PANTHER" id="PTHR33279">
    <property type="entry name" value="SULFUR CARRIER PROTEIN YEDF-RELATED"/>
    <property type="match status" value="1"/>
</dbReference>
<dbReference type="OrthoDB" id="9801500at2"/>